<accession>B8DIX6</accession>
<evidence type="ECO:0000259" key="2">
    <source>
        <dbReference type="Pfam" id="PF05050"/>
    </source>
</evidence>
<dbReference type="Pfam" id="PF05050">
    <property type="entry name" value="Methyltransf_21"/>
    <property type="match status" value="1"/>
</dbReference>
<dbReference type="InterPro" id="IPR029063">
    <property type="entry name" value="SAM-dependent_MTases_sf"/>
</dbReference>
<dbReference type="NCBIfam" id="TIGR01444">
    <property type="entry name" value="fkbM_fam"/>
    <property type="match status" value="1"/>
</dbReference>
<feature type="domain" description="Methyltransferase FkbM" evidence="2">
    <location>
        <begin position="401"/>
        <end position="564"/>
    </location>
</feature>
<name>B8DIX6_NITV9</name>
<dbReference type="OrthoDB" id="9791032at2"/>
<keyword evidence="3" id="KW-0808">Transferase</keyword>
<dbReference type="HOGENOM" id="CLU_470705_0_0_7"/>
<dbReference type="GO" id="GO:0005737">
    <property type="term" value="C:cytoplasm"/>
    <property type="evidence" value="ECO:0007669"/>
    <property type="project" value="GOC"/>
</dbReference>
<dbReference type="SUPFAM" id="SSF53335">
    <property type="entry name" value="S-adenosyl-L-methionine-dependent methyltransferases"/>
    <property type="match status" value="1"/>
</dbReference>
<dbReference type="SUPFAM" id="SSF53756">
    <property type="entry name" value="UDP-Glycosyltransferase/glycogen phosphorylase"/>
    <property type="match status" value="1"/>
</dbReference>
<dbReference type="PANTHER" id="PTHR34009:SF2">
    <property type="entry name" value="PROTEIN STAR"/>
    <property type="match status" value="1"/>
</dbReference>
<dbReference type="GO" id="GO:0032259">
    <property type="term" value="P:methylation"/>
    <property type="evidence" value="ECO:0007669"/>
    <property type="project" value="UniProtKB-KW"/>
</dbReference>
<dbReference type="Gene3D" id="3.40.50.11660">
    <property type="entry name" value="Glycosyl transferase family 10, C-terminal domain"/>
    <property type="match status" value="1"/>
</dbReference>
<dbReference type="Pfam" id="PF00852">
    <property type="entry name" value="Glyco_transf_10"/>
    <property type="match status" value="1"/>
</dbReference>
<feature type="domain" description="Fucosyltransferase C-terminal" evidence="1">
    <location>
        <begin position="150"/>
        <end position="247"/>
    </location>
</feature>
<dbReference type="InterPro" id="IPR055270">
    <property type="entry name" value="Glyco_tran_10_C"/>
</dbReference>
<evidence type="ECO:0000313" key="3">
    <source>
        <dbReference type="EMBL" id="ACL09637.1"/>
    </source>
</evidence>
<reference evidence="3" key="1">
    <citation type="submission" date="2008-10" db="EMBL/GenBank/DDBJ databases">
        <title>Complete sequence of Desulfovibrio vulgaris str. 'Miyazaki F'.</title>
        <authorList>
            <person name="Lucas S."/>
            <person name="Copeland A."/>
            <person name="Lapidus A."/>
            <person name="Glavina del Rio T."/>
            <person name="Dalin E."/>
            <person name="Tice H."/>
            <person name="Bruce D."/>
            <person name="Goodwin L."/>
            <person name="Pitluck S."/>
            <person name="Sims D."/>
            <person name="Brettin T."/>
            <person name="Detter J.C."/>
            <person name="Han C."/>
            <person name="Larimer F."/>
            <person name="Land M."/>
            <person name="Hauser L."/>
            <person name="Kyrpides N."/>
            <person name="Mikhailova N."/>
            <person name="Hazen T.C."/>
            <person name="Richardson P."/>
        </authorList>
    </citation>
    <scope>NUCLEOTIDE SEQUENCE</scope>
    <source>
        <strain evidence="3">Miyazaki F</strain>
    </source>
</reference>
<sequence>MPRVLFSTRHTPWPYARQIMPSDPLFSGWSFVMNQDAPEADYLVVFDEPHASIHTDIPKANRMLFIGEPPNVRTYSPDYLNLFGIVICPYDLKGYVGKQIRSHTALPWHFGVNRDLTDLSFSLTASQIEELQCPEKLNKISVVCSDKAFTAEHKARLEFLRRLKLDIPEQLDVFGRGFKPIGDKSEAIMPYKYHLVLENNRIQGFWTEKLADAFLGYALPLFSGCPDLMSYFPARSFVPLDISDYDAALAVIRSCLAGDEYASRFEQIRAARRKILYDYNMFVFAVRALSAVPRAQRLRDRQVLRTSERCRMLWLKDSVPYRRLRDCYEHGAFVNVVKDRFRNFLLYCQLIRESRNPWLDFDWGDRLGAVKRQEGFASQRGQDWYVSTKIFPNKKDGFFVDVGANHPYDLSNSYYFERLGWTGIAFEPQQHVRELWPARRSTPCYPYVIGDVEEEVEFVEVHSDGWQHALAGVKGVASASVPNLHGQRTNIVALRQRRLDNVLLEIGKSEVDVLFVDVEGYECNVLKGIDFRNISIRCIVLENDRTALGDNGLRRFLAKEGYRLVARLSGDDVFVLGAK</sequence>
<dbReference type="GO" id="GO:0005886">
    <property type="term" value="C:plasma membrane"/>
    <property type="evidence" value="ECO:0007669"/>
    <property type="project" value="TreeGrafter"/>
</dbReference>
<dbReference type="GO" id="GO:0006888">
    <property type="term" value="P:endoplasmic reticulum to Golgi vesicle-mediated transport"/>
    <property type="evidence" value="ECO:0007669"/>
    <property type="project" value="TreeGrafter"/>
</dbReference>
<organism evidence="3">
    <name type="scientific">Nitratidesulfovibrio vulgaris (strain DSM 19637 / Miyazaki F)</name>
    <name type="common">Desulfovibrio vulgaris</name>
    <dbReference type="NCBI Taxonomy" id="883"/>
    <lineage>
        <taxon>Bacteria</taxon>
        <taxon>Pseudomonadati</taxon>
        <taxon>Thermodesulfobacteriota</taxon>
        <taxon>Desulfovibrionia</taxon>
        <taxon>Desulfovibrionales</taxon>
        <taxon>Desulfovibrionaceae</taxon>
        <taxon>Nitratidesulfovibrio</taxon>
    </lineage>
</organism>
<evidence type="ECO:0000259" key="1">
    <source>
        <dbReference type="Pfam" id="PF00852"/>
    </source>
</evidence>
<dbReference type="KEGG" id="dvm:DvMF_2698"/>
<dbReference type="AlphaFoldDB" id="B8DIX6"/>
<dbReference type="InterPro" id="IPR038577">
    <property type="entry name" value="GT10-like_C_sf"/>
</dbReference>
<dbReference type="InterPro" id="IPR006342">
    <property type="entry name" value="FkbM_mtfrase"/>
</dbReference>
<dbReference type="GO" id="GO:0008168">
    <property type="term" value="F:methyltransferase activity"/>
    <property type="evidence" value="ECO:0007669"/>
    <property type="project" value="UniProtKB-KW"/>
</dbReference>
<dbReference type="STRING" id="883.DvMF_2698"/>
<dbReference type="PANTHER" id="PTHR34009">
    <property type="entry name" value="PROTEIN STAR"/>
    <property type="match status" value="1"/>
</dbReference>
<dbReference type="InterPro" id="IPR053202">
    <property type="entry name" value="EGF_Rcpt_Signaling_Reg"/>
</dbReference>
<keyword evidence="3" id="KW-0489">Methyltransferase</keyword>
<gene>
    <name evidence="3" type="ordered locus">DvMF_2698</name>
</gene>
<dbReference type="eggNOG" id="COG2244">
    <property type="taxonomic scope" value="Bacteria"/>
</dbReference>
<dbReference type="EMBL" id="CP001197">
    <property type="protein sequence ID" value="ACL09637.1"/>
    <property type="molecule type" value="Genomic_DNA"/>
</dbReference>
<protein>
    <submittedName>
        <fullName evidence="3">Methyltransferase FkbM family</fullName>
    </submittedName>
</protein>
<dbReference type="Gene3D" id="3.40.50.150">
    <property type="entry name" value="Vaccinia Virus protein VP39"/>
    <property type="match status" value="1"/>
</dbReference>
<dbReference type="GO" id="GO:0016197">
    <property type="term" value="P:endosomal transport"/>
    <property type="evidence" value="ECO:0007669"/>
    <property type="project" value="TreeGrafter"/>
</dbReference>
<proteinExistence type="predicted"/>